<dbReference type="EMBL" id="JAOWKX010000003">
    <property type="protein sequence ID" value="MCV2884416.1"/>
    <property type="molecule type" value="Genomic_DNA"/>
</dbReference>
<reference evidence="1 2" key="1">
    <citation type="submission" date="2022-10" db="EMBL/GenBank/DDBJ databases">
        <title>Aestuariibacter sp. AA17 isolated from Montipora capitata coral fragment.</title>
        <authorList>
            <person name="Emsley S.A."/>
            <person name="Pfannmuller K.M."/>
            <person name="Loughran R.M."/>
            <person name="Shlafstein M."/>
            <person name="Papke E."/>
            <person name="Saw J.H."/>
            <person name="Ushijima B."/>
            <person name="Videau P."/>
        </authorList>
    </citation>
    <scope>NUCLEOTIDE SEQUENCE [LARGE SCALE GENOMIC DNA]</scope>
    <source>
        <strain evidence="1 2">AA17</strain>
    </source>
</reference>
<sequence length="237" mass="26874">MLPATDECNLPTCRLSEALTSIIPATYWSKHSNEHRHLDADFVEWVRQSLVNNQQSAKYIPSRYFRINAYLQACWLPIYAVLCHRAMAHRTIDCHSIPLCIEDGTVKAVLLASSKHQPIINVLHSTSWISQFSAQSSAVFSTIATALRLPNKTINELNADVCKRAVSSLLHNRRINLTQANSLLAEIKQALDIKQIHYAQMTSTTMNACNLRLQCCEHFRLEQRFCADCPKTPKQLV</sequence>
<comment type="caution">
    <text evidence="1">The sequence shown here is derived from an EMBL/GenBank/DDBJ whole genome shotgun (WGS) entry which is preliminary data.</text>
</comment>
<gene>
    <name evidence="1" type="ORF">OE749_06890</name>
</gene>
<organism evidence="1 2">
    <name type="scientific">Fluctibacter corallii</name>
    <dbReference type="NCBI Taxonomy" id="2984329"/>
    <lineage>
        <taxon>Bacteria</taxon>
        <taxon>Pseudomonadati</taxon>
        <taxon>Pseudomonadota</taxon>
        <taxon>Gammaproteobacteria</taxon>
        <taxon>Alteromonadales</taxon>
        <taxon>Alteromonadaceae</taxon>
        <taxon>Fluctibacter</taxon>
    </lineage>
</organism>
<protein>
    <recommendedName>
        <fullName evidence="3">Ferric siderophore reductase C-terminal domain-containing protein</fullName>
    </recommendedName>
</protein>
<dbReference type="RefSeq" id="WP_263711668.1">
    <property type="nucleotide sequence ID" value="NZ_JAOWKX010000003.1"/>
</dbReference>
<evidence type="ECO:0008006" key="3">
    <source>
        <dbReference type="Google" id="ProtNLM"/>
    </source>
</evidence>
<proteinExistence type="predicted"/>
<keyword evidence="2" id="KW-1185">Reference proteome</keyword>
<dbReference type="Proteomes" id="UP001652504">
    <property type="component" value="Unassembled WGS sequence"/>
</dbReference>
<evidence type="ECO:0000313" key="2">
    <source>
        <dbReference type="Proteomes" id="UP001652504"/>
    </source>
</evidence>
<name>A0ABT3A7X1_9ALTE</name>
<evidence type="ECO:0000313" key="1">
    <source>
        <dbReference type="EMBL" id="MCV2884416.1"/>
    </source>
</evidence>
<accession>A0ABT3A7X1</accession>